<dbReference type="GO" id="GO:0005654">
    <property type="term" value="C:nucleoplasm"/>
    <property type="evidence" value="ECO:0007669"/>
    <property type="project" value="UniProtKB-SubCell"/>
</dbReference>
<evidence type="ECO:0000259" key="10">
    <source>
        <dbReference type="Pfam" id="PF22766"/>
    </source>
</evidence>
<dbReference type="GO" id="GO:1990423">
    <property type="term" value="C:RZZ complex"/>
    <property type="evidence" value="ECO:0007669"/>
    <property type="project" value="TreeGrafter"/>
</dbReference>
<dbReference type="InterPro" id="IPR055148">
    <property type="entry name" value="ZW10_C_2"/>
</dbReference>
<evidence type="ECO:0000256" key="5">
    <source>
        <dbReference type="ARBA" id="ARBA00023242"/>
    </source>
</evidence>
<dbReference type="GO" id="GO:0006888">
    <property type="term" value="P:endoplasmic reticulum to Golgi vesicle-mediated transport"/>
    <property type="evidence" value="ECO:0007669"/>
    <property type="project" value="TreeGrafter"/>
</dbReference>
<dbReference type="GO" id="GO:0000463">
    <property type="term" value="P:maturation of LSU-rRNA from tricistronic rRNA transcript (SSU-rRNA, 5.8S rRNA, LSU-rRNA)"/>
    <property type="evidence" value="ECO:0007669"/>
    <property type="project" value="UniProtKB-UniRule"/>
</dbReference>
<dbReference type="InterPro" id="IPR020472">
    <property type="entry name" value="WD40_PAC1"/>
</dbReference>
<proteinExistence type="inferred from homology"/>
<dbReference type="Pfam" id="PF22766">
    <property type="entry name" value="ZW10_C2"/>
    <property type="match status" value="1"/>
</dbReference>
<evidence type="ECO:0000256" key="2">
    <source>
        <dbReference type="ARBA" id="ARBA00022552"/>
    </source>
</evidence>
<feature type="region of interest" description="Disordered" evidence="8">
    <location>
        <begin position="1124"/>
        <end position="1165"/>
    </location>
</feature>
<evidence type="ECO:0000256" key="4">
    <source>
        <dbReference type="ARBA" id="ARBA00022737"/>
    </source>
</evidence>
<dbReference type="GO" id="GO:0000466">
    <property type="term" value="P:maturation of 5.8S rRNA from tricistronic rRNA transcript (SSU-rRNA, 5.8S rRNA, LSU-rRNA)"/>
    <property type="evidence" value="ECO:0007669"/>
    <property type="project" value="UniProtKB-UniRule"/>
</dbReference>
<feature type="domain" description="ZW10 C-terminal helical" evidence="10">
    <location>
        <begin position="706"/>
        <end position="852"/>
    </location>
</feature>
<evidence type="ECO:0000256" key="1">
    <source>
        <dbReference type="ARBA" id="ARBA00022517"/>
    </source>
</evidence>
<dbReference type="Pfam" id="PF00400">
    <property type="entry name" value="WD40"/>
    <property type="match status" value="4"/>
</dbReference>
<feature type="compositionally biased region" description="Polar residues" evidence="8">
    <location>
        <begin position="523"/>
        <end position="533"/>
    </location>
</feature>
<keyword evidence="5 6" id="KW-0539">Nucleus</keyword>
<accession>A0A6A6XC74</accession>
<protein>
    <recommendedName>
        <fullName evidence="6">Ribosome biogenesis protein YTM1</fullName>
    </recommendedName>
</protein>
<dbReference type="PANTHER" id="PTHR12205:SF0">
    <property type="entry name" value="CENTROMERE_KINETOCHORE PROTEIN ZW10 HOMOLOG"/>
    <property type="match status" value="1"/>
</dbReference>
<comment type="similarity">
    <text evidence="6">Belongs to the WD repeat WDR12/YTM1 family.</text>
</comment>
<dbReference type="InterPro" id="IPR001680">
    <property type="entry name" value="WD40_rpt"/>
</dbReference>
<dbReference type="PROSITE" id="PS50294">
    <property type="entry name" value="WD_REPEATS_REGION"/>
    <property type="match status" value="2"/>
</dbReference>
<dbReference type="Pfam" id="PF08154">
    <property type="entry name" value="NLE"/>
    <property type="match status" value="1"/>
</dbReference>
<dbReference type="GO" id="GO:0005730">
    <property type="term" value="C:nucleolus"/>
    <property type="evidence" value="ECO:0007669"/>
    <property type="project" value="UniProtKB-SubCell"/>
</dbReference>
<keyword evidence="3 7" id="KW-0853">WD repeat</keyword>
<dbReference type="PANTHER" id="PTHR12205">
    <property type="entry name" value="CENTROMERE/KINETOCHORE PROTEIN ZW10"/>
    <property type="match status" value="1"/>
</dbReference>
<comment type="function">
    <text evidence="6">Component of the NOP7 complex, which is required for maturation of the 25S and 5.8S ribosomal RNAs and formation of the 60S ribosome.</text>
</comment>
<feature type="compositionally biased region" description="Acidic residues" evidence="8">
    <location>
        <begin position="488"/>
        <end position="507"/>
    </location>
</feature>
<dbReference type="InterPro" id="IPR015943">
    <property type="entry name" value="WD40/YVTN_repeat-like_dom_sf"/>
</dbReference>
<dbReference type="InterPro" id="IPR019775">
    <property type="entry name" value="WD40_repeat_CS"/>
</dbReference>
<sequence length="1348" mass="148073">MTSQTSDKELGDAILQSVEHGSFPQSEHVASALVPATALPKLLEVVGKAREDTKNEIRQVSREAASDVDGWIEQARKLQDDIKRSQETAHEIVQLAESGKDNTSRLHDATSKVSFLYSEIAYNESLVQVVEQLRDISTLLESTQDAAVHGHVIHALDRLEDADAAFKQLGPFENTRVVGVLKSRADQLKSAIVETTSESWNGLIVLDSAERHVTLRDEIEREGEESIHINTVVEALTKLGLLDSFLARLSREFDHIIVAPRLAISSDLVVSAFEIEGDDIRITGHLTNMSVRAALEDIQATAEYLSTRLPPAVAIPLSEKLMPVIASRLISNWLRPAVPLSMDGVQDFQEILSLVLGLADYLDELDWSGQTRLRDWVDKSAEIWLASRKEAAIARVQYLLPRRVQEKITVERVETQLISKGDAMLGGKKDQDEDWGADWGDEDVDAAKENTKSEAQEEVEEEDMSAWGIEDEEEQQDEPKEEVKPADTEEAGEVDTEAWGWGDDEETQPAPPPPPAGKPIAQRGSNGTATAPQKSVAEKEVILRETYTVTAIPDSIIEIIMYVVADVGALNQPDLVTSAIAPASAGLYAIPSLLMAMYRATAAIHYSKDVAGNMLIYNDCTRLSDRLRLFLQDQVAKDASSSLPHFLRPSVRLKLDDDLKATEGFGKRAYGREMESQRTIIRDLLDGAQGFQSCTRAPFAAECDNAIAMTIDRIEEVKRQWQNILSHSALLQSLGSLVSTALTKFITDVEDMPDIGEDESRKLHGYCVSLSSLSSLFQTDDDSGNTRDLTGMYIPNWFKFQYLGEILDSSLADIKMFWADGELKLEMEAEEVVDLIKALFAESDHRRKAIGEIRRTSMHYVYLTNLHIIELSNTHRTPRTMESTAPESKVQVRLSTRHADIELPEDPGPLLVSTALNRYNLSKLVNNLLHTDTHPIPFEFLVNGQFLRTTIDDFLTKHGISAETTLNVEYTRALIPPLHVSSFEHDDWVSAVDILSQSSPGGIWAKGVQSGQERILSASYDGLLRVWNMSGDAIATSTAPNNGGRITSLKAAKWISDQKIVAAGLDNVVRVYKYDEDERTITPSLDLYSHRWGVNDIAVHGPSNRILSASSDNTIALFSSTAKENPAAPSNLLPTSTIASNKRQRLSKPDKTVPSRGPLSTLSGHASPVSSILFKPEDATVAYSASHDHMLKTWDLPTSTCVDTRTTGHSLLSLAALPKLNLLATGTSARHITLIDPRASATQIAVMTLRGHTNAVVSLDSHPGSEYGLVSGSHDGTARIWDVRSLKASSGLGDGQVGEDVYTIQRDSGPGRSSGEGVKVFGVRWEQEVGIVSAGEDKRVQVNRQIGA</sequence>
<dbReference type="EMBL" id="MU001905">
    <property type="protein sequence ID" value="KAF2794042.1"/>
    <property type="molecule type" value="Genomic_DNA"/>
</dbReference>
<feature type="region of interest" description="Disordered" evidence="8">
    <location>
        <begin position="447"/>
        <end position="535"/>
    </location>
</feature>
<dbReference type="GO" id="GO:0005737">
    <property type="term" value="C:cytoplasm"/>
    <property type="evidence" value="ECO:0007669"/>
    <property type="project" value="GOC"/>
</dbReference>
<comment type="subunit">
    <text evidence="6">Component of the NOP7 complex, composed of ERB1, NOP7 and YTM1. Within the NOP7 complex ERB1 appears to interact directly with NOP7 and YTM1. The NOP7 complex also associates with the 66S pre-ribosome.</text>
</comment>
<feature type="compositionally biased region" description="Basic and acidic residues" evidence="8">
    <location>
        <begin position="477"/>
        <end position="487"/>
    </location>
</feature>
<feature type="compositionally biased region" description="Acidic residues" evidence="8">
    <location>
        <begin position="456"/>
        <end position="476"/>
    </location>
</feature>
<evidence type="ECO:0000256" key="6">
    <source>
        <dbReference type="HAMAP-Rule" id="MF_03029"/>
    </source>
</evidence>
<keyword evidence="2 6" id="KW-0698">rRNA processing</keyword>
<dbReference type="Gene3D" id="2.130.10.10">
    <property type="entry name" value="YVTN repeat-like/Quinoprotein amine dehydrogenase"/>
    <property type="match status" value="1"/>
</dbReference>
<evidence type="ECO:0000313" key="11">
    <source>
        <dbReference type="EMBL" id="KAF2794042.1"/>
    </source>
</evidence>
<feature type="compositionally biased region" description="Polar residues" evidence="8">
    <location>
        <begin position="1132"/>
        <end position="1141"/>
    </location>
</feature>
<keyword evidence="12" id="KW-1185">Reference proteome</keyword>
<dbReference type="SMART" id="SM00320">
    <property type="entry name" value="WD40"/>
    <property type="match status" value="6"/>
</dbReference>
<dbReference type="Proteomes" id="UP000799757">
    <property type="component" value="Unassembled WGS sequence"/>
</dbReference>
<keyword evidence="4" id="KW-0677">Repeat</keyword>
<dbReference type="GO" id="GO:0043021">
    <property type="term" value="F:ribonucleoprotein complex binding"/>
    <property type="evidence" value="ECO:0007669"/>
    <property type="project" value="UniProtKB-UniRule"/>
</dbReference>
<dbReference type="GO" id="GO:0007094">
    <property type="term" value="P:mitotic spindle assembly checkpoint signaling"/>
    <property type="evidence" value="ECO:0007669"/>
    <property type="project" value="TreeGrafter"/>
</dbReference>
<evidence type="ECO:0000313" key="12">
    <source>
        <dbReference type="Proteomes" id="UP000799757"/>
    </source>
</evidence>
<gene>
    <name evidence="6" type="primary">YTM1</name>
    <name evidence="11" type="ORF">K505DRAFT_407736</name>
</gene>
<comment type="subcellular location">
    <subcellularLocation>
        <location evidence="6">Nucleus</location>
        <location evidence="6">Nucleolus</location>
    </subcellularLocation>
    <subcellularLocation>
        <location evidence="6">Nucleus</location>
        <location evidence="6">Nucleoplasm</location>
    </subcellularLocation>
</comment>
<feature type="domain" description="NLE" evidence="9">
    <location>
        <begin position="890"/>
        <end position="955"/>
    </location>
</feature>
<name>A0A6A6XC74_9PLEO</name>
<dbReference type="HAMAP" id="MF_03029">
    <property type="entry name" value="WDR12"/>
    <property type="match status" value="1"/>
</dbReference>
<dbReference type="InterPro" id="IPR036322">
    <property type="entry name" value="WD40_repeat_dom_sf"/>
</dbReference>
<dbReference type="InterPro" id="IPR046362">
    <property type="entry name" value="Zw10/DSL1_C_sf"/>
</dbReference>
<feature type="repeat" description="WD" evidence="7">
    <location>
        <begin position="1249"/>
        <end position="1291"/>
    </location>
</feature>
<dbReference type="Gene3D" id="1.10.357.150">
    <property type="match status" value="1"/>
</dbReference>
<evidence type="ECO:0000256" key="8">
    <source>
        <dbReference type="SAM" id="MobiDB-lite"/>
    </source>
</evidence>
<dbReference type="GO" id="GO:0030687">
    <property type="term" value="C:preribosome, large subunit precursor"/>
    <property type="evidence" value="ECO:0007669"/>
    <property type="project" value="UniProtKB-UniRule"/>
</dbReference>
<dbReference type="SUPFAM" id="SSF50978">
    <property type="entry name" value="WD40 repeat-like"/>
    <property type="match status" value="1"/>
</dbReference>
<reference evidence="11" key="1">
    <citation type="journal article" date="2020" name="Stud. Mycol.">
        <title>101 Dothideomycetes genomes: a test case for predicting lifestyles and emergence of pathogens.</title>
        <authorList>
            <person name="Haridas S."/>
            <person name="Albert R."/>
            <person name="Binder M."/>
            <person name="Bloem J."/>
            <person name="Labutti K."/>
            <person name="Salamov A."/>
            <person name="Andreopoulos B."/>
            <person name="Baker S."/>
            <person name="Barry K."/>
            <person name="Bills G."/>
            <person name="Bluhm B."/>
            <person name="Cannon C."/>
            <person name="Castanera R."/>
            <person name="Culley D."/>
            <person name="Daum C."/>
            <person name="Ezra D."/>
            <person name="Gonzalez J."/>
            <person name="Henrissat B."/>
            <person name="Kuo A."/>
            <person name="Liang C."/>
            <person name="Lipzen A."/>
            <person name="Lutzoni F."/>
            <person name="Magnuson J."/>
            <person name="Mondo S."/>
            <person name="Nolan M."/>
            <person name="Ohm R."/>
            <person name="Pangilinan J."/>
            <person name="Park H.-J."/>
            <person name="Ramirez L."/>
            <person name="Alfaro M."/>
            <person name="Sun H."/>
            <person name="Tritt A."/>
            <person name="Yoshinaga Y."/>
            <person name="Zwiers L.-H."/>
            <person name="Turgeon B."/>
            <person name="Goodwin S."/>
            <person name="Spatafora J."/>
            <person name="Crous P."/>
            <person name="Grigoriev I."/>
        </authorList>
    </citation>
    <scope>NUCLEOTIDE SEQUENCE</scope>
    <source>
        <strain evidence="11">CBS 109.77</strain>
    </source>
</reference>
<dbReference type="PRINTS" id="PR00320">
    <property type="entry name" value="GPROTEINBRPT"/>
</dbReference>
<dbReference type="InterPro" id="IPR028599">
    <property type="entry name" value="WDR12/Ytm1"/>
</dbReference>
<keyword evidence="1 6" id="KW-0690">Ribosome biogenesis</keyword>
<dbReference type="PROSITE" id="PS50082">
    <property type="entry name" value="WD_REPEATS_2"/>
    <property type="match status" value="2"/>
</dbReference>
<dbReference type="PROSITE" id="PS00678">
    <property type="entry name" value="WD_REPEATS_1"/>
    <property type="match status" value="2"/>
</dbReference>
<evidence type="ECO:0000256" key="3">
    <source>
        <dbReference type="ARBA" id="ARBA00022574"/>
    </source>
</evidence>
<dbReference type="InterPro" id="IPR012972">
    <property type="entry name" value="NLE"/>
</dbReference>
<feature type="repeat" description="WD" evidence="7">
    <location>
        <begin position="1162"/>
        <end position="1204"/>
    </location>
</feature>
<organism evidence="11 12">
    <name type="scientific">Melanomma pulvis-pyrius CBS 109.77</name>
    <dbReference type="NCBI Taxonomy" id="1314802"/>
    <lineage>
        <taxon>Eukaryota</taxon>
        <taxon>Fungi</taxon>
        <taxon>Dikarya</taxon>
        <taxon>Ascomycota</taxon>
        <taxon>Pezizomycotina</taxon>
        <taxon>Dothideomycetes</taxon>
        <taxon>Pleosporomycetidae</taxon>
        <taxon>Pleosporales</taxon>
        <taxon>Melanommataceae</taxon>
        <taxon>Melanomma</taxon>
    </lineage>
</organism>
<evidence type="ECO:0000256" key="7">
    <source>
        <dbReference type="PROSITE-ProRule" id="PRU00221"/>
    </source>
</evidence>
<evidence type="ECO:0000259" key="9">
    <source>
        <dbReference type="Pfam" id="PF08154"/>
    </source>
</evidence>
<dbReference type="OrthoDB" id="534815at2759"/>